<keyword evidence="11" id="KW-1185">Reference proteome</keyword>
<evidence type="ECO:0000256" key="3">
    <source>
        <dbReference type="ARBA" id="ARBA00022741"/>
    </source>
</evidence>
<keyword evidence="4 8" id="KW-0418">Kinase</keyword>
<evidence type="ECO:0000256" key="6">
    <source>
        <dbReference type="ARBA" id="ARBA00047615"/>
    </source>
</evidence>
<dbReference type="NCBIfam" id="TIGR00017">
    <property type="entry name" value="cmk"/>
    <property type="match status" value="1"/>
</dbReference>
<evidence type="ECO:0000259" key="9">
    <source>
        <dbReference type="Pfam" id="PF02224"/>
    </source>
</evidence>
<dbReference type="EMBL" id="JAANNP010000005">
    <property type="protein sequence ID" value="NHC14256.1"/>
    <property type="molecule type" value="Genomic_DNA"/>
</dbReference>
<evidence type="ECO:0000256" key="4">
    <source>
        <dbReference type="ARBA" id="ARBA00022777"/>
    </source>
</evidence>
<gene>
    <name evidence="8 10" type="primary">cmk</name>
    <name evidence="10" type="ORF">G9H71_10735</name>
</gene>
<keyword evidence="3 8" id="KW-0547">Nucleotide-binding</keyword>
<comment type="catalytic activity">
    <reaction evidence="6 8">
        <text>dCMP + ATP = dCDP + ADP</text>
        <dbReference type="Rhea" id="RHEA:25094"/>
        <dbReference type="ChEBI" id="CHEBI:30616"/>
        <dbReference type="ChEBI" id="CHEBI:57566"/>
        <dbReference type="ChEBI" id="CHEBI:58593"/>
        <dbReference type="ChEBI" id="CHEBI:456216"/>
        <dbReference type="EC" id="2.7.4.25"/>
    </reaction>
</comment>
<comment type="caution">
    <text evidence="10">The sequence shown here is derived from an EMBL/GenBank/DDBJ whole genome shotgun (WGS) entry which is preliminary data.</text>
</comment>
<keyword evidence="8" id="KW-0963">Cytoplasm</keyword>
<comment type="similarity">
    <text evidence="1 8">Belongs to the cytidylate kinase family. Type 1 subfamily.</text>
</comment>
<protein>
    <recommendedName>
        <fullName evidence="8">Cytidylate kinase</fullName>
        <shortName evidence="8">CK</shortName>
        <ecNumber evidence="8">2.7.4.25</ecNumber>
    </recommendedName>
    <alternativeName>
        <fullName evidence="8">Cytidine monophosphate kinase</fullName>
        <shortName evidence="8">CMP kinase</shortName>
    </alternativeName>
</protein>
<dbReference type="HAMAP" id="MF_00238">
    <property type="entry name" value="Cytidyl_kinase_type1"/>
    <property type="match status" value="1"/>
</dbReference>
<keyword evidence="5 8" id="KW-0067">ATP-binding</keyword>
<evidence type="ECO:0000256" key="7">
    <source>
        <dbReference type="ARBA" id="ARBA00048478"/>
    </source>
</evidence>
<evidence type="ECO:0000256" key="2">
    <source>
        <dbReference type="ARBA" id="ARBA00022679"/>
    </source>
</evidence>
<evidence type="ECO:0000313" key="10">
    <source>
        <dbReference type="EMBL" id="NHC14256.1"/>
    </source>
</evidence>
<evidence type="ECO:0000256" key="8">
    <source>
        <dbReference type="HAMAP-Rule" id="MF_00238"/>
    </source>
</evidence>
<evidence type="ECO:0000256" key="1">
    <source>
        <dbReference type="ARBA" id="ARBA00009427"/>
    </source>
</evidence>
<keyword evidence="2 8" id="KW-0808">Transferase</keyword>
<evidence type="ECO:0000313" key="11">
    <source>
        <dbReference type="Proteomes" id="UP000800981"/>
    </source>
</evidence>
<dbReference type="InterPro" id="IPR027417">
    <property type="entry name" value="P-loop_NTPase"/>
</dbReference>
<sequence length="238" mass="25162">MPATSSLDRIVIAIDGPSGSGKSTVSRRVAARLGLGYLDTGATYRAVAWAALDRGLDLEDGAALTALATSAVIEQSPDPTQDSVRIDGADVTQAIREQRISAVVSKVAGNLDVRKELVRRQQEVAARGRVVIEGRDITTVVAPDAPVRILLTADERARLERRARELHGTTDDAAIAATHDSIVRRDADDSKVASFLTAAEGVVEVDTSALGLDEVVAEVLRVVAERVPAAADLLERTP</sequence>
<dbReference type="CDD" id="cd02020">
    <property type="entry name" value="CMPK"/>
    <property type="match status" value="1"/>
</dbReference>
<proteinExistence type="inferred from homology"/>
<dbReference type="InterPro" id="IPR003136">
    <property type="entry name" value="Cytidylate_kin"/>
</dbReference>
<feature type="binding site" evidence="8">
    <location>
        <begin position="16"/>
        <end position="24"/>
    </location>
    <ligand>
        <name>ATP</name>
        <dbReference type="ChEBI" id="CHEBI:30616"/>
    </ligand>
</feature>
<dbReference type="Proteomes" id="UP000800981">
    <property type="component" value="Unassembled WGS sequence"/>
</dbReference>
<dbReference type="InterPro" id="IPR011994">
    <property type="entry name" value="Cytidylate_kinase_dom"/>
</dbReference>
<reference evidence="10 11" key="1">
    <citation type="submission" date="2020-03" db="EMBL/GenBank/DDBJ databases">
        <title>Two novel Motilibacter sp.</title>
        <authorList>
            <person name="Liu S."/>
        </authorList>
    </citation>
    <scope>NUCLEOTIDE SEQUENCE [LARGE SCALE GENOMIC DNA]</scope>
    <source>
        <strain evidence="10 11">E257</strain>
    </source>
</reference>
<dbReference type="Pfam" id="PF02224">
    <property type="entry name" value="Cytidylate_kin"/>
    <property type="match status" value="1"/>
</dbReference>
<name>A0ABX0GVU3_9ACTN</name>
<feature type="domain" description="Cytidylate kinase" evidence="9">
    <location>
        <begin position="12"/>
        <end position="223"/>
    </location>
</feature>
<dbReference type="EC" id="2.7.4.25" evidence="8"/>
<dbReference type="Gene3D" id="3.40.50.300">
    <property type="entry name" value="P-loop containing nucleotide triphosphate hydrolases"/>
    <property type="match status" value="1"/>
</dbReference>
<comment type="catalytic activity">
    <reaction evidence="7 8">
        <text>CMP + ATP = CDP + ADP</text>
        <dbReference type="Rhea" id="RHEA:11600"/>
        <dbReference type="ChEBI" id="CHEBI:30616"/>
        <dbReference type="ChEBI" id="CHEBI:58069"/>
        <dbReference type="ChEBI" id="CHEBI:60377"/>
        <dbReference type="ChEBI" id="CHEBI:456216"/>
        <dbReference type="EC" id="2.7.4.25"/>
    </reaction>
</comment>
<dbReference type="RefSeq" id="WP_166281604.1">
    <property type="nucleotide sequence ID" value="NZ_JAANNP010000005.1"/>
</dbReference>
<evidence type="ECO:0000256" key="5">
    <source>
        <dbReference type="ARBA" id="ARBA00022840"/>
    </source>
</evidence>
<dbReference type="GO" id="GO:0016301">
    <property type="term" value="F:kinase activity"/>
    <property type="evidence" value="ECO:0007669"/>
    <property type="project" value="UniProtKB-KW"/>
</dbReference>
<accession>A0ABX0GVU3</accession>
<organism evidence="10 11">
    <name type="scientific">Motilibacter deserti</name>
    <dbReference type="NCBI Taxonomy" id="2714956"/>
    <lineage>
        <taxon>Bacteria</taxon>
        <taxon>Bacillati</taxon>
        <taxon>Actinomycetota</taxon>
        <taxon>Actinomycetes</taxon>
        <taxon>Motilibacterales</taxon>
        <taxon>Motilibacteraceae</taxon>
        <taxon>Motilibacter</taxon>
    </lineage>
</organism>
<comment type="subcellular location">
    <subcellularLocation>
        <location evidence="8">Cytoplasm</location>
    </subcellularLocation>
</comment>
<dbReference type="SUPFAM" id="SSF52540">
    <property type="entry name" value="P-loop containing nucleoside triphosphate hydrolases"/>
    <property type="match status" value="1"/>
</dbReference>